<sequence>MDEKRTVIIGTAAVITITTITLLAVTQTPPPTYPANFTSLLLVSLDGFRADYRYRGLTPTLERMAKEGVSTYYMKPSYPTLTFPNHYTIVTGLYPASHGIIANSFYDPEYKESFSMSNNEGKWWWGEPIWLTLRRQGKRSATCFWPGSDSDINGTHPDYWFKYSASDNMPFEARIDQVMKWLSLPNDTRPHWVSLYMDEPDHTGHSFGPETSDVDQTLKRMDEIINRLQTALREGDLTDKVNVIVVADHGMVSAGPEKVINLTNYVPNIKDLAYSYDGSFSRINFKDNPNIDNDTKLEVLEALTCTSNTALRAYAKEDLPKRFHFDNNRRIEDIVLDLDEGFIVNTDESWSILGQHGYDNYYSAMNALFVAWGPDFREGVTLQPFQNIELYNLMCHLLGVQPAPNNGTLGSLYEALVDPPEDPDTPLKDNPPSAEFPGGNLTDKFNMSGCPGLLDEDDMPWLEDALKFTEDEMVNLTRIHLPWGVPQLLNNINNNTSIILLHHHDHVTGYSETLRMPLWTSLTLTQQPLRSNETDWSSDVRLENTTTPTCSSYNKVHAKMMPLFHPLLSTNEEHNLIPYLASNAVAAGFEDRWENLLNLLLEKMKTVKRLNLLMGPVVDWSALDTSIPSGSLVIPTDLFAVATWCRNPMEDINQCDSTDLRTYSFIYPQKEVDSNCLSAEKYSIEFSGRVRDVELATGLMFYPNFAFANRTSLVLAIRPPVWPEEN</sequence>
<dbReference type="Gene3D" id="3.30.1360.180">
    <property type="match status" value="1"/>
</dbReference>
<dbReference type="SUPFAM" id="SSF53649">
    <property type="entry name" value="Alkaline phosphatase-like"/>
    <property type="match status" value="1"/>
</dbReference>
<dbReference type="InterPro" id="IPR017850">
    <property type="entry name" value="Alkaline_phosphatase_core_sf"/>
</dbReference>
<reference evidence="6" key="1">
    <citation type="submission" date="2023-10" db="EMBL/GenBank/DDBJ databases">
        <title>Genome assemblies of two species of porcelain crab, Petrolisthes cinctipes and Petrolisthes manimaculis (Anomura: Porcellanidae).</title>
        <authorList>
            <person name="Angst P."/>
        </authorList>
    </citation>
    <scope>NUCLEOTIDE SEQUENCE</scope>
    <source>
        <strain evidence="6">PB745_01</strain>
        <tissue evidence="6">Gill</tissue>
    </source>
</reference>
<dbReference type="SUPFAM" id="SSF54060">
    <property type="entry name" value="His-Me finger endonucleases"/>
    <property type="match status" value="1"/>
</dbReference>
<feature type="domain" description="ENPP1-3/EXOG-like endonuclease/phosphodiesterase" evidence="5">
    <location>
        <begin position="503"/>
        <end position="708"/>
    </location>
</feature>
<evidence type="ECO:0000313" key="7">
    <source>
        <dbReference type="EMBL" id="KAK3876991.1"/>
    </source>
</evidence>
<evidence type="ECO:0000256" key="2">
    <source>
        <dbReference type="ARBA" id="ARBA00023180"/>
    </source>
</evidence>
<dbReference type="Pfam" id="PF01663">
    <property type="entry name" value="Phosphodiest"/>
    <property type="match status" value="1"/>
</dbReference>
<keyword evidence="4" id="KW-0812">Transmembrane</keyword>
<feature type="region of interest" description="Disordered" evidence="3">
    <location>
        <begin position="419"/>
        <end position="441"/>
    </location>
</feature>
<keyword evidence="1" id="KW-0378">Hydrolase</keyword>
<dbReference type="InterPro" id="IPR044925">
    <property type="entry name" value="His-Me_finger_sf"/>
</dbReference>
<evidence type="ECO:0000313" key="8">
    <source>
        <dbReference type="Proteomes" id="UP001286313"/>
    </source>
</evidence>
<dbReference type="GO" id="GO:0016787">
    <property type="term" value="F:hydrolase activity"/>
    <property type="evidence" value="ECO:0007669"/>
    <property type="project" value="UniProtKB-KW"/>
</dbReference>
<dbReference type="Gene3D" id="3.40.570.10">
    <property type="entry name" value="Extracellular Endonuclease, subunit A"/>
    <property type="match status" value="1"/>
</dbReference>
<evidence type="ECO:0000313" key="6">
    <source>
        <dbReference type="EMBL" id="KAK3872787.1"/>
    </source>
</evidence>
<keyword evidence="4" id="KW-1133">Transmembrane helix</keyword>
<dbReference type="EMBL" id="JAWQEG010002310">
    <property type="protein sequence ID" value="KAK3872787.1"/>
    <property type="molecule type" value="Genomic_DNA"/>
</dbReference>
<proteinExistence type="predicted"/>
<dbReference type="Proteomes" id="UP001286313">
    <property type="component" value="Unassembled WGS sequence"/>
</dbReference>
<keyword evidence="8" id="KW-1185">Reference proteome</keyword>
<keyword evidence="4" id="KW-0472">Membrane</keyword>
<feature type="transmembrane region" description="Helical" evidence="4">
    <location>
        <begin position="7"/>
        <end position="25"/>
    </location>
</feature>
<name>A0AAE1FEN3_PETCI</name>
<protein>
    <recommendedName>
        <fullName evidence="5">ENPP1-3/EXOG-like endonuclease/phosphodiesterase domain-containing protein</fullName>
    </recommendedName>
</protein>
<dbReference type="EMBL" id="JAWQEG010001737">
    <property type="protein sequence ID" value="KAK3876991.1"/>
    <property type="molecule type" value="Genomic_DNA"/>
</dbReference>
<evidence type="ECO:0000256" key="1">
    <source>
        <dbReference type="ARBA" id="ARBA00022801"/>
    </source>
</evidence>
<dbReference type="InterPro" id="IPR044929">
    <property type="entry name" value="DNA/RNA_non-sp_Endonuclease_sf"/>
</dbReference>
<evidence type="ECO:0000256" key="3">
    <source>
        <dbReference type="SAM" id="MobiDB-lite"/>
    </source>
</evidence>
<dbReference type="GO" id="GO:0003676">
    <property type="term" value="F:nucleic acid binding"/>
    <property type="evidence" value="ECO:0007669"/>
    <property type="project" value="InterPro"/>
</dbReference>
<dbReference type="InterPro" id="IPR002591">
    <property type="entry name" value="Phosphodiest/P_Trfase"/>
</dbReference>
<dbReference type="CDD" id="cd16018">
    <property type="entry name" value="Enpp"/>
    <property type="match status" value="1"/>
</dbReference>
<organism evidence="6 8">
    <name type="scientific">Petrolisthes cinctipes</name>
    <name type="common">Flat porcelain crab</name>
    <dbReference type="NCBI Taxonomy" id="88211"/>
    <lineage>
        <taxon>Eukaryota</taxon>
        <taxon>Metazoa</taxon>
        <taxon>Ecdysozoa</taxon>
        <taxon>Arthropoda</taxon>
        <taxon>Crustacea</taxon>
        <taxon>Multicrustacea</taxon>
        <taxon>Malacostraca</taxon>
        <taxon>Eumalacostraca</taxon>
        <taxon>Eucarida</taxon>
        <taxon>Decapoda</taxon>
        <taxon>Pleocyemata</taxon>
        <taxon>Anomura</taxon>
        <taxon>Galatheoidea</taxon>
        <taxon>Porcellanidae</taxon>
        <taxon>Petrolisthes</taxon>
    </lineage>
</organism>
<dbReference type="GO" id="GO:0046872">
    <property type="term" value="F:metal ion binding"/>
    <property type="evidence" value="ECO:0007669"/>
    <property type="project" value="InterPro"/>
</dbReference>
<dbReference type="Gene3D" id="3.40.720.10">
    <property type="entry name" value="Alkaline Phosphatase, subunit A"/>
    <property type="match status" value="1"/>
</dbReference>
<dbReference type="PANTHER" id="PTHR10151">
    <property type="entry name" value="ECTONUCLEOTIDE PYROPHOSPHATASE/PHOSPHODIESTERASE"/>
    <property type="match status" value="1"/>
</dbReference>
<dbReference type="InterPro" id="IPR020821">
    <property type="entry name" value="ENPP1-3/EXOG-like_nuc-like"/>
</dbReference>
<comment type="caution">
    <text evidence="6">The sequence shown here is derived from an EMBL/GenBank/DDBJ whole genome shotgun (WGS) entry which is preliminary data.</text>
</comment>
<evidence type="ECO:0000259" key="5">
    <source>
        <dbReference type="SMART" id="SM00477"/>
    </source>
</evidence>
<accession>A0AAE1FEN3</accession>
<dbReference type="AlphaFoldDB" id="A0AAE1FEN3"/>
<gene>
    <name evidence="7" type="ORF">Pcinc_018272</name>
    <name evidence="6" type="ORF">Pcinc_022147</name>
</gene>
<dbReference type="PANTHER" id="PTHR10151:SF114">
    <property type="entry name" value="ECTONUCLEOTIDE PYROPHOSPHATASE_PHOSPHODIESTERASE C27A7.3"/>
    <property type="match status" value="1"/>
</dbReference>
<dbReference type="SMART" id="SM00477">
    <property type="entry name" value="NUC"/>
    <property type="match status" value="1"/>
</dbReference>
<evidence type="ECO:0000256" key="4">
    <source>
        <dbReference type="SAM" id="Phobius"/>
    </source>
</evidence>
<keyword evidence="2" id="KW-0325">Glycoprotein</keyword>